<dbReference type="Gene3D" id="1.10.357.10">
    <property type="entry name" value="Tetracycline Repressor, domain 2"/>
    <property type="match status" value="1"/>
</dbReference>
<feature type="domain" description="HTH tetR-type" evidence="3">
    <location>
        <begin position="13"/>
        <end position="73"/>
    </location>
</feature>
<proteinExistence type="predicted"/>
<evidence type="ECO:0000256" key="2">
    <source>
        <dbReference type="PROSITE-ProRule" id="PRU00335"/>
    </source>
</evidence>
<dbReference type="PROSITE" id="PS50977">
    <property type="entry name" value="HTH_TETR_2"/>
    <property type="match status" value="1"/>
</dbReference>
<dbReference type="EMBL" id="JBHSOJ010000016">
    <property type="protein sequence ID" value="MFC5631205.1"/>
    <property type="molecule type" value="Genomic_DNA"/>
</dbReference>
<name>A0ABW0UE74_9STRE</name>
<dbReference type="Pfam" id="PF00440">
    <property type="entry name" value="TetR_N"/>
    <property type="match status" value="1"/>
</dbReference>
<gene>
    <name evidence="4" type="ORF">ACFPQ3_06370</name>
</gene>
<dbReference type="InterPro" id="IPR001647">
    <property type="entry name" value="HTH_TetR"/>
</dbReference>
<dbReference type="PANTHER" id="PTHR43479">
    <property type="entry name" value="ACREF/ENVCD OPERON REPRESSOR-RELATED"/>
    <property type="match status" value="1"/>
</dbReference>
<dbReference type="InterPro" id="IPR050624">
    <property type="entry name" value="HTH-type_Tx_Regulator"/>
</dbReference>
<accession>A0ABW0UE74</accession>
<sequence length="172" mass="20227">MNHTNLSNKEANQLTRECIETALLLLLEHKSFESITITELTQKAGVSRPAFYRNYDSKEAILQHIAIPILEEIVALFQVPNCHHNPKHYLQFFDIIKTHQTKLRIYLSHIDKIPFSFFNENDETVSIEDYYYYRTGTMIYFSMAKDWLEKGCHPDSATMSRILHGMIRKLFP</sequence>
<evidence type="ECO:0000313" key="5">
    <source>
        <dbReference type="Proteomes" id="UP001596110"/>
    </source>
</evidence>
<reference evidence="5" key="1">
    <citation type="journal article" date="2019" name="Int. J. Syst. Evol. Microbiol.">
        <title>The Global Catalogue of Microorganisms (GCM) 10K type strain sequencing project: providing services to taxonomists for standard genome sequencing and annotation.</title>
        <authorList>
            <consortium name="The Broad Institute Genomics Platform"/>
            <consortium name="The Broad Institute Genome Sequencing Center for Infectious Disease"/>
            <person name="Wu L."/>
            <person name="Ma J."/>
        </authorList>
    </citation>
    <scope>NUCLEOTIDE SEQUENCE [LARGE SCALE GENOMIC DNA]</scope>
    <source>
        <strain evidence="5">DT43</strain>
    </source>
</reference>
<comment type="caution">
    <text evidence="4">The sequence shown here is derived from an EMBL/GenBank/DDBJ whole genome shotgun (WGS) entry which is preliminary data.</text>
</comment>
<dbReference type="RefSeq" id="WP_156805296.1">
    <property type="nucleotide sequence ID" value="NZ_JBHSOJ010000016.1"/>
</dbReference>
<evidence type="ECO:0000259" key="3">
    <source>
        <dbReference type="PROSITE" id="PS50977"/>
    </source>
</evidence>
<dbReference type="PANTHER" id="PTHR43479:SF11">
    <property type="entry name" value="ACREF_ENVCD OPERON REPRESSOR-RELATED"/>
    <property type="match status" value="1"/>
</dbReference>
<evidence type="ECO:0000313" key="4">
    <source>
        <dbReference type="EMBL" id="MFC5631205.1"/>
    </source>
</evidence>
<keyword evidence="1 2" id="KW-0238">DNA-binding</keyword>
<evidence type="ECO:0000256" key="1">
    <source>
        <dbReference type="ARBA" id="ARBA00023125"/>
    </source>
</evidence>
<keyword evidence="5" id="KW-1185">Reference proteome</keyword>
<dbReference type="Proteomes" id="UP001596110">
    <property type="component" value="Unassembled WGS sequence"/>
</dbReference>
<dbReference type="InterPro" id="IPR009057">
    <property type="entry name" value="Homeodomain-like_sf"/>
</dbReference>
<protein>
    <submittedName>
        <fullName evidence="4">TetR/AcrR family transcriptional regulator</fullName>
    </submittedName>
</protein>
<dbReference type="SUPFAM" id="SSF46689">
    <property type="entry name" value="Homeodomain-like"/>
    <property type="match status" value="1"/>
</dbReference>
<organism evidence="4 5">
    <name type="scientific">Streptococcus caledonicus</name>
    <dbReference type="NCBI Taxonomy" id="2614158"/>
    <lineage>
        <taxon>Bacteria</taxon>
        <taxon>Bacillati</taxon>
        <taxon>Bacillota</taxon>
        <taxon>Bacilli</taxon>
        <taxon>Lactobacillales</taxon>
        <taxon>Streptococcaceae</taxon>
        <taxon>Streptococcus</taxon>
    </lineage>
</organism>
<feature type="DNA-binding region" description="H-T-H motif" evidence="2">
    <location>
        <begin position="36"/>
        <end position="55"/>
    </location>
</feature>